<accession>A0A380Q1E1</accession>
<name>A0A380Q1E1_YERFR</name>
<evidence type="ECO:0000313" key="2">
    <source>
        <dbReference type="Proteomes" id="UP000254835"/>
    </source>
</evidence>
<dbReference type="Proteomes" id="UP000254835">
    <property type="component" value="Unassembled WGS sequence"/>
</dbReference>
<dbReference type="EMBL" id="UHJA01000001">
    <property type="protein sequence ID" value="SUP79312.1"/>
    <property type="molecule type" value="Genomic_DNA"/>
</dbReference>
<dbReference type="RefSeq" id="WP_004710396.1">
    <property type="nucleotide sequence ID" value="NZ_CABHXP010000157.1"/>
</dbReference>
<gene>
    <name evidence="1" type="ORF">NCTC11470_04444</name>
</gene>
<reference evidence="1 2" key="1">
    <citation type="submission" date="2018-06" db="EMBL/GenBank/DDBJ databases">
        <authorList>
            <consortium name="Pathogen Informatics"/>
            <person name="Doyle S."/>
        </authorList>
    </citation>
    <scope>NUCLEOTIDE SEQUENCE [LARGE SCALE GENOMIC DNA]</scope>
    <source>
        <strain evidence="1 2">NCTC11470</strain>
    </source>
</reference>
<protein>
    <submittedName>
        <fullName evidence="1">Uncharacterized protein</fullName>
    </submittedName>
</protein>
<dbReference type="AlphaFoldDB" id="A0A380Q1E1"/>
<sequence length="59" mass="6817">MSIASKEIKKRDTTNILPQRESTYVKQQLRLDYSPLFNFLLSKVGLRWGNVYSGVKGKL</sequence>
<dbReference type="GeneID" id="57907611"/>
<evidence type="ECO:0000313" key="1">
    <source>
        <dbReference type="EMBL" id="SUP79312.1"/>
    </source>
</evidence>
<organism evidence="1 2">
    <name type="scientific">Yersinia frederiksenii</name>
    <dbReference type="NCBI Taxonomy" id="29484"/>
    <lineage>
        <taxon>Bacteria</taxon>
        <taxon>Pseudomonadati</taxon>
        <taxon>Pseudomonadota</taxon>
        <taxon>Gammaproteobacteria</taxon>
        <taxon>Enterobacterales</taxon>
        <taxon>Yersiniaceae</taxon>
        <taxon>Yersinia</taxon>
    </lineage>
</organism>
<proteinExistence type="predicted"/>
<dbReference type="OrthoDB" id="450143at2"/>